<dbReference type="PROSITE" id="PS50088">
    <property type="entry name" value="ANK_REPEAT"/>
    <property type="match status" value="2"/>
</dbReference>
<reference evidence="4" key="2">
    <citation type="submission" date="2020-02" db="EMBL/GenBank/DDBJ databases">
        <authorList>
            <person name="Gilchrist C.L.M."/>
            <person name="Chooi Y.-H."/>
        </authorList>
    </citation>
    <scope>NUCLEOTIDE SEQUENCE</scope>
    <source>
        <strain evidence="4">MST-FP2251</strain>
    </source>
</reference>
<dbReference type="Gene3D" id="1.25.40.20">
    <property type="entry name" value="Ankyrin repeat-containing domain"/>
    <property type="match status" value="2"/>
</dbReference>
<evidence type="ECO:0008006" key="6">
    <source>
        <dbReference type="Google" id="ProtNLM"/>
    </source>
</evidence>
<keyword evidence="2 3" id="KW-0040">ANK repeat</keyword>
<dbReference type="InterPro" id="IPR036770">
    <property type="entry name" value="Ankyrin_rpt-contain_sf"/>
</dbReference>
<proteinExistence type="predicted"/>
<dbReference type="SMART" id="SM00248">
    <property type="entry name" value="ANK"/>
    <property type="match status" value="8"/>
</dbReference>
<dbReference type="Proteomes" id="UP001194746">
    <property type="component" value="Unassembled WGS sequence"/>
</dbReference>
<protein>
    <recommendedName>
        <fullName evidence="6">Ankyrin</fullName>
    </recommendedName>
</protein>
<dbReference type="PROSITE" id="PS50297">
    <property type="entry name" value="ANK_REP_REGION"/>
    <property type="match status" value="2"/>
</dbReference>
<keyword evidence="5" id="KW-1185">Reference proteome</keyword>
<keyword evidence="1" id="KW-0677">Repeat</keyword>
<dbReference type="SUPFAM" id="SSF48403">
    <property type="entry name" value="Ankyrin repeat"/>
    <property type="match status" value="1"/>
</dbReference>
<evidence type="ECO:0000256" key="1">
    <source>
        <dbReference type="ARBA" id="ARBA00022737"/>
    </source>
</evidence>
<name>A0AAD4CR62_ASPNN</name>
<evidence type="ECO:0000313" key="4">
    <source>
        <dbReference type="EMBL" id="KAF9891196.1"/>
    </source>
</evidence>
<evidence type="ECO:0000313" key="5">
    <source>
        <dbReference type="Proteomes" id="UP001194746"/>
    </source>
</evidence>
<comment type="caution">
    <text evidence="4">The sequence shown here is derived from an EMBL/GenBank/DDBJ whole genome shotgun (WGS) entry which is preliminary data.</text>
</comment>
<dbReference type="AlphaFoldDB" id="A0AAD4CR62"/>
<sequence length="406" mass="45562">MELLPPELILTLSDHFDVQCLARFAQTCKPLHQTLQWTLTERAKRHALASEEEYKKRLLFPDQGCRPIHLEHLYRLGAPLPRQPLVDAICAGRLDAVTGFLDAGIDPDFCDVRGIRWLMHAVRSQQYDVVDVLLRRGADPSLPTLCYEGETPLYMVASVPDRIMVRKLVHAGAATDFKTICDILLPHCDVETLRLAIARGGDLRESVHRARSMLESVMRNSDPEVLVFLVDAVPEICTVAHGISGRTALWRAVFFNREDIARTMIRARIDVNHRSYFNETALHEACQSPGSFRMVEFLLDSGVDVGVPGKDMQTELHYACEANDEGIVKLLLSRGPVDFTRQVTLAKGKSPLHVAAVGCSLSVVRMLLEEGHADVWLTDHEGQTAIDRARESHRDDVTDYLSTRSR</sequence>
<accession>A0AAD4CR62</accession>
<evidence type="ECO:0000256" key="2">
    <source>
        <dbReference type="ARBA" id="ARBA00023043"/>
    </source>
</evidence>
<gene>
    <name evidence="4" type="ORF">FE257_004760</name>
</gene>
<dbReference type="PANTHER" id="PTHR24198">
    <property type="entry name" value="ANKYRIN REPEAT AND PROTEIN KINASE DOMAIN-CONTAINING PROTEIN"/>
    <property type="match status" value="1"/>
</dbReference>
<dbReference type="Pfam" id="PF12796">
    <property type="entry name" value="Ank_2"/>
    <property type="match status" value="3"/>
</dbReference>
<evidence type="ECO:0000256" key="3">
    <source>
        <dbReference type="PROSITE-ProRule" id="PRU00023"/>
    </source>
</evidence>
<feature type="repeat" description="ANK" evidence="3">
    <location>
        <begin position="311"/>
        <end position="335"/>
    </location>
</feature>
<dbReference type="EMBL" id="VCAU01000020">
    <property type="protein sequence ID" value="KAF9891196.1"/>
    <property type="molecule type" value="Genomic_DNA"/>
</dbReference>
<feature type="repeat" description="ANK" evidence="3">
    <location>
        <begin position="347"/>
        <end position="371"/>
    </location>
</feature>
<reference evidence="4" key="1">
    <citation type="journal article" date="2019" name="Beilstein J. Org. Chem.">
        <title>Nanangenines: drimane sesquiterpenoids as the dominant metabolite cohort of a novel Australian fungus, Aspergillus nanangensis.</title>
        <authorList>
            <person name="Lacey H.J."/>
            <person name="Gilchrist C.L.M."/>
            <person name="Crombie A."/>
            <person name="Kalaitzis J.A."/>
            <person name="Vuong D."/>
            <person name="Rutledge P.J."/>
            <person name="Turner P."/>
            <person name="Pitt J.I."/>
            <person name="Lacey E."/>
            <person name="Chooi Y.H."/>
            <person name="Piggott A.M."/>
        </authorList>
    </citation>
    <scope>NUCLEOTIDE SEQUENCE</scope>
    <source>
        <strain evidence="4">MST-FP2251</strain>
    </source>
</reference>
<dbReference type="PANTHER" id="PTHR24198:SF165">
    <property type="entry name" value="ANKYRIN REPEAT-CONTAINING PROTEIN-RELATED"/>
    <property type="match status" value="1"/>
</dbReference>
<dbReference type="InterPro" id="IPR002110">
    <property type="entry name" value="Ankyrin_rpt"/>
</dbReference>
<organism evidence="4 5">
    <name type="scientific">Aspergillus nanangensis</name>
    <dbReference type="NCBI Taxonomy" id="2582783"/>
    <lineage>
        <taxon>Eukaryota</taxon>
        <taxon>Fungi</taxon>
        <taxon>Dikarya</taxon>
        <taxon>Ascomycota</taxon>
        <taxon>Pezizomycotina</taxon>
        <taxon>Eurotiomycetes</taxon>
        <taxon>Eurotiomycetidae</taxon>
        <taxon>Eurotiales</taxon>
        <taxon>Aspergillaceae</taxon>
        <taxon>Aspergillus</taxon>
        <taxon>Aspergillus subgen. Circumdati</taxon>
    </lineage>
</organism>